<protein>
    <submittedName>
        <fullName evidence="1">Uncharacterized protein</fullName>
    </submittedName>
</protein>
<dbReference type="AlphaFoldDB" id="A0A0V1C517"/>
<dbReference type="EMBL" id="JYDR01004638">
    <property type="protein sequence ID" value="KRY43843.1"/>
    <property type="molecule type" value="Genomic_DNA"/>
</dbReference>
<evidence type="ECO:0000313" key="1">
    <source>
        <dbReference type="EMBL" id="KRY43843.1"/>
    </source>
</evidence>
<comment type="caution">
    <text evidence="1">The sequence shown here is derived from an EMBL/GenBank/DDBJ whole genome shotgun (WGS) entry which is preliminary data.</text>
</comment>
<sequence>MPGILSSSFSHCFPSIDTHFTCLFRENRQKIFFQNLDFF</sequence>
<proteinExistence type="predicted"/>
<organism evidence="1 2">
    <name type="scientific">Trichinella pseudospiralis</name>
    <name type="common">Parasitic roundworm</name>
    <dbReference type="NCBI Taxonomy" id="6337"/>
    <lineage>
        <taxon>Eukaryota</taxon>
        <taxon>Metazoa</taxon>
        <taxon>Ecdysozoa</taxon>
        <taxon>Nematoda</taxon>
        <taxon>Enoplea</taxon>
        <taxon>Dorylaimia</taxon>
        <taxon>Trichinellida</taxon>
        <taxon>Trichinellidae</taxon>
        <taxon>Trichinella</taxon>
    </lineage>
</organism>
<reference evidence="1 2" key="1">
    <citation type="submission" date="2015-01" db="EMBL/GenBank/DDBJ databases">
        <title>Evolution of Trichinella species and genotypes.</title>
        <authorList>
            <person name="Korhonen P.K."/>
            <person name="Edoardo P."/>
            <person name="Giuseppe L.R."/>
            <person name="Gasser R.B."/>
        </authorList>
    </citation>
    <scope>NUCLEOTIDE SEQUENCE [LARGE SCALE GENOMIC DNA]</scope>
    <source>
        <strain evidence="1">ISS13</strain>
    </source>
</reference>
<gene>
    <name evidence="1" type="ORF">T4A_399</name>
</gene>
<dbReference type="Proteomes" id="UP000054632">
    <property type="component" value="Unassembled WGS sequence"/>
</dbReference>
<evidence type="ECO:0000313" key="2">
    <source>
        <dbReference type="Proteomes" id="UP000054632"/>
    </source>
</evidence>
<accession>A0A0V1C517</accession>
<name>A0A0V1C517_TRIPS</name>